<sequence length="64" mass="7289">MPSSTSFVSDATLAFGPPRPLSIDSLVESMKALLKEDLDDLFFIPWMVDDFYEITRDLEKFGDK</sequence>
<dbReference type="Proteomes" id="UP000265520">
    <property type="component" value="Unassembled WGS sequence"/>
</dbReference>
<protein>
    <submittedName>
        <fullName evidence="1">Uncharacterized protein</fullName>
    </submittedName>
</protein>
<feature type="non-terminal residue" evidence="1">
    <location>
        <position position="64"/>
    </location>
</feature>
<comment type="caution">
    <text evidence="1">The sequence shown here is derived from an EMBL/GenBank/DDBJ whole genome shotgun (WGS) entry which is preliminary data.</text>
</comment>
<evidence type="ECO:0000313" key="1">
    <source>
        <dbReference type="EMBL" id="MCI88455.1"/>
    </source>
</evidence>
<proteinExistence type="predicted"/>
<dbReference type="AlphaFoldDB" id="A0A392VP01"/>
<evidence type="ECO:0000313" key="2">
    <source>
        <dbReference type="Proteomes" id="UP000265520"/>
    </source>
</evidence>
<reference evidence="1 2" key="1">
    <citation type="journal article" date="2018" name="Front. Plant Sci.">
        <title>Red Clover (Trifolium pratense) and Zigzag Clover (T. medium) - A Picture of Genomic Similarities and Differences.</title>
        <authorList>
            <person name="Dluhosova J."/>
            <person name="Istvanek J."/>
            <person name="Nedelnik J."/>
            <person name="Repkova J."/>
        </authorList>
    </citation>
    <scope>NUCLEOTIDE SEQUENCE [LARGE SCALE GENOMIC DNA]</scope>
    <source>
        <strain evidence="2">cv. 10/8</strain>
        <tissue evidence="1">Leaf</tissue>
    </source>
</reference>
<name>A0A392VP01_9FABA</name>
<dbReference type="EMBL" id="LXQA011193594">
    <property type="protein sequence ID" value="MCI88455.1"/>
    <property type="molecule type" value="Genomic_DNA"/>
</dbReference>
<keyword evidence="2" id="KW-1185">Reference proteome</keyword>
<accession>A0A392VP01</accession>
<organism evidence="1 2">
    <name type="scientific">Trifolium medium</name>
    <dbReference type="NCBI Taxonomy" id="97028"/>
    <lineage>
        <taxon>Eukaryota</taxon>
        <taxon>Viridiplantae</taxon>
        <taxon>Streptophyta</taxon>
        <taxon>Embryophyta</taxon>
        <taxon>Tracheophyta</taxon>
        <taxon>Spermatophyta</taxon>
        <taxon>Magnoliopsida</taxon>
        <taxon>eudicotyledons</taxon>
        <taxon>Gunneridae</taxon>
        <taxon>Pentapetalae</taxon>
        <taxon>rosids</taxon>
        <taxon>fabids</taxon>
        <taxon>Fabales</taxon>
        <taxon>Fabaceae</taxon>
        <taxon>Papilionoideae</taxon>
        <taxon>50 kb inversion clade</taxon>
        <taxon>NPAAA clade</taxon>
        <taxon>Hologalegina</taxon>
        <taxon>IRL clade</taxon>
        <taxon>Trifolieae</taxon>
        <taxon>Trifolium</taxon>
    </lineage>
</organism>